<feature type="compositionally biased region" description="Polar residues" evidence="1">
    <location>
        <begin position="340"/>
        <end position="353"/>
    </location>
</feature>
<feature type="region of interest" description="Disordered" evidence="1">
    <location>
        <begin position="301"/>
        <end position="357"/>
    </location>
</feature>
<name>A0ABR1JDY7_9AGAR</name>
<protein>
    <submittedName>
        <fullName evidence="2">Uncharacterized protein</fullName>
    </submittedName>
</protein>
<evidence type="ECO:0000256" key="1">
    <source>
        <dbReference type="SAM" id="MobiDB-lite"/>
    </source>
</evidence>
<evidence type="ECO:0000313" key="3">
    <source>
        <dbReference type="Proteomes" id="UP001498398"/>
    </source>
</evidence>
<reference evidence="2 3" key="1">
    <citation type="submission" date="2024-01" db="EMBL/GenBank/DDBJ databases">
        <title>A draft genome for the cacao thread blight pathogen Marasmiellus scandens.</title>
        <authorList>
            <person name="Baruah I.K."/>
            <person name="Leung J."/>
            <person name="Bukari Y."/>
            <person name="Amoako-Attah I."/>
            <person name="Meinhardt L.W."/>
            <person name="Bailey B.A."/>
            <person name="Cohen S.P."/>
        </authorList>
    </citation>
    <scope>NUCLEOTIDE SEQUENCE [LARGE SCALE GENOMIC DNA]</scope>
    <source>
        <strain evidence="2 3">GH-19</strain>
    </source>
</reference>
<comment type="caution">
    <text evidence="2">The sequence shown here is derived from an EMBL/GenBank/DDBJ whole genome shotgun (WGS) entry which is preliminary data.</text>
</comment>
<dbReference type="Proteomes" id="UP001498398">
    <property type="component" value="Unassembled WGS sequence"/>
</dbReference>
<sequence>MPQTKVSLLSPVDPSTLNDSHEKEQEASWVSRQIAGSLTGRIIKSSYESLKATGNTVVCLSPVSQAKACRMYIYEFWPQWGDQSPLILPCIRFRDLAVESVLAATGGTASIATPVGADFSDAFIPSTGGSNILAETISDIGFTVADDMITGKPVDDAIEAVEKIKKRENTRTTAVKTISITLKYKISTKDASLGFFRSSEHQDSDLFMKMKDYLDIEKGWFSPYLFASNRRPVIPRGIHPDFVFCHGPFLKGCFLFTEYFSSNSHVGKLCARVGDYEVGQKILQESAVVVNFSDSNLPLSFDDQSSKRDPEESFSKDSRSKLSTIRSKIKFQKHDKNHGESSINDQNNTQIDSCDGKTSNETRRMVILPLGIQPYRKLWSSCARPEESVMNYLFFNGCPAIVVPTKTGSPLVTWSAFTLGHLWKTISPTNANASDVQGSGTSDDEVEKMLKILFEFIELCVDWDRVEYGDKKDDSRIGLREALHGLLMSTMQVRDCDEANKIVDPERSGIAMWRIP</sequence>
<dbReference type="EMBL" id="JBANRG010000017">
    <property type="protein sequence ID" value="KAK7458696.1"/>
    <property type="molecule type" value="Genomic_DNA"/>
</dbReference>
<feature type="region of interest" description="Disordered" evidence="1">
    <location>
        <begin position="1"/>
        <end position="25"/>
    </location>
</feature>
<proteinExistence type="predicted"/>
<feature type="compositionally biased region" description="Polar residues" evidence="1">
    <location>
        <begin position="1"/>
        <end position="18"/>
    </location>
</feature>
<evidence type="ECO:0000313" key="2">
    <source>
        <dbReference type="EMBL" id="KAK7458696.1"/>
    </source>
</evidence>
<keyword evidence="3" id="KW-1185">Reference proteome</keyword>
<accession>A0ABR1JDY7</accession>
<gene>
    <name evidence="2" type="ORF">VKT23_009695</name>
</gene>
<organism evidence="2 3">
    <name type="scientific">Marasmiellus scandens</name>
    <dbReference type="NCBI Taxonomy" id="2682957"/>
    <lineage>
        <taxon>Eukaryota</taxon>
        <taxon>Fungi</taxon>
        <taxon>Dikarya</taxon>
        <taxon>Basidiomycota</taxon>
        <taxon>Agaricomycotina</taxon>
        <taxon>Agaricomycetes</taxon>
        <taxon>Agaricomycetidae</taxon>
        <taxon>Agaricales</taxon>
        <taxon>Marasmiineae</taxon>
        <taxon>Omphalotaceae</taxon>
        <taxon>Marasmiellus</taxon>
    </lineage>
</organism>
<feature type="compositionally biased region" description="Basic and acidic residues" evidence="1">
    <location>
        <begin position="304"/>
        <end position="320"/>
    </location>
</feature>